<dbReference type="EMBL" id="CP104213">
    <property type="protein sequence ID" value="UWX64727.1"/>
    <property type="molecule type" value="Genomic_DNA"/>
</dbReference>
<protein>
    <submittedName>
        <fullName evidence="1">Uncharacterized protein</fullName>
    </submittedName>
</protein>
<evidence type="ECO:0000313" key="2">
    <source>
        <dbReference type="Proteomes" id="UP001060261"/>
    </source>
</evidence>
<evidence type="ECO:0000313" key="1">
    <source>
        <dbReference type="EMBL" id="UWX64727.1"/>
    </source>
</evidence>
<proteinExistence type="predicted"/>
<reference evidence="1" key="1">
    <citation type="submission" date="2022-09" db="EMBL/GenBank/DDBJ databases">
        <title>genome sequence of Deinococcus rubellus.</title>
        <authorList>
            <person name="Srinivasan S."/>
        </authorList>
    </citation>
    <scope>NUCLEOTIDE SEQUENCE</scope>
    <source>
        <strain evidence="1">Ant6</strain>
    </source>
</reference>
<sequence length="130" mass="14148">MSAYTVVPVEMTGLVKVLQALPVSGSSDSVNVQIRKLAQTEVGRETVRRFANRAALLLLAGPTKRICPGDPVAAQCRAQAAQTWQASFEAGVDVQTELWRELLAHLPEGSNAARYDEATELTCRLIQDVR</sequence>
<gene>
    <name evidence="1" type="ORF">N0D28_03450</name>
</gene>
<dbReference type="Proteomes" id="UP001060261">
    <property type="component" value="Chromosome"/>
</dbReference>
<dbReference type="RefSeq" id="WP_260560988.1">
    <property type="nucleotide sequence ID" value="NZ_BAABEC010000009.1"/>
</dbReference>
<keyword evidence="2" id="KW-1185">Reference proteome</keyword>
<accession>A0ABY5YI11</accession>
<name>A0ABY5YI11_9DEIO</name>
<organism evidence="1 2">
    <name type="scientific">Deinococcus rubellus</name>
    <dbReference type="NCBI Taxonomy" id="1889240"/>
    <lineage>
        <taxon>Bacteria</taxon>
        <taxon>Thermotogati</taxon>
        <taxon>Deinococcota</taxon>
        <taxon>Deinococci</taxon>
        <taxon>Deinococcales</taxon>
        <taxon>Deinococcaceae</taxon>
        <taxon>Deinococcus</taxon>
    </lineage>
</organism>